<keyword evidence="5" id="KW-0282">Flagellum</keyword>
<keyword evidence="1 4" id="KW-0963">Cytoplasm</keyword>
<dbReference type="SUPFAM" id="SSF141457">
    <property type="entry name" value="BH3618-like"/>
    <property type="match status" value="1"/>
</dbReference>
<evidence type="ECO:0000256" key="2">
    <source>
        <dbReference type="ARBA" id="ARBA00022795"/>
    </source>
</evidence>
<name>A0ABY4EMP3_9BACI</name>
<organism evidence="5 6">
    <name type="scientific">Halobacillus salinarum</name>
    <dbReference type="NCBI Taxonomy" id="2932257"/>
    <lineage>
        <taxon>Bacteria</taxon>
        <taxon>Bacillati</taxon>
        <taxon>Bacillota</taxon>
        <taxon>Bacilli</taxon>
        <taxon>Bacillales</taxon>
        <taxon>Bacillaceae</taxon>
        <taxon>Halobacillus</taxon>
    </lineage>
</organism>
<accession>A0ABY4EMP3</accession>
<gene>
    <name evidence="4" type="primary">fliW</name>
    <name evidence="5" type="ORF">MUN89_07300</name>
</gene>
<comment type="subcellular location">
    <subcellularLocation>
        <location evidence="4">Cytoplasm</location>
    </subcellularLocation>
</comment>
<dbReference type="PANTHER" id="PTHR39190:SF1">
    <property type="entry name" value="FLAGELLAR ASSEMBLY FACTOR FLIW"/>
    <property type="match status" value="1"/>
</dbReference>
<evidence type="ECO:0000313" key="6">
    <source>
        <dbReference type="Proteomes" id="UP000831787"/>
    </source>
</evidence>
<evidence type="ECO:0000256" key="3">
    <source>
        <dbReference type="ARBA" id="ARBA00022845"/>
    </source>
</evidence>
<dbReference type="InterPro" id="IPR024046">
    <property type="entry name" value="Flagellar_assmbl_FliW_dom_sf"/>
</dbReference>
<sequence length="151" mass="17264">MELQTKHFGTVEVDGNELIRFEQGIPGLEQYKTYALLPVDETSVYFALQPVDEAEIALIITNPYLFYQQYSFDLDEAVKEELAISKREDVAVYNVITLKEPFSSSTINLQAPIVINVESKKGRQLILTDDHYHTRHPLIQSQEGGERRAHP</sequence>
<proteinExistence type="inferred from homology"/>
<comment type="function">
    <text evidence="4">Acts as an anti-CsrA protein, binds CsrA and prevents it from repressing translation of its target genes, one of which is flagellin. Binds to flagellin and participates in the assembly of the flagellum.</text>
</comment>
<dbReference type="Gene3D" id="2.30.290.10">
    <property type="entry name" value="BH3618-like"/>
    <property type="match status" value="1"/>
</dbReference>
<comment type="similarity">
    <text evidence="4">Belongs to the FliW family.</text>
</comment>
<dbReference type="PANTHER" id="PTHR39190">
    <property type="entry name" value="FLAGELLAR ASSEMBLY FACTOR FLIW"/>
    <property type="match status" value="1"/>
</dbReference>
<reference evidence="5 6" key="1">
    <citation type="submission" date="2022-04" db="EMBL/GenBank/DDBJ databases">
        <title>Halobacillus sp. isolated from saltern.</title>
        <authorList>
            <person name="Won M."/>
            <person name="Lee C.-M."/>
            <person name="Woen H.-Y."/>
            <person name="Kwon S.-W."/>
        </authorList>
    </citation>
    <scope>NUCLEOTIDE SEQUENCE [LARGE SCALE GENOMIC DNA]</scope>
    <source>
        <strain evidence="5 6">SSBR10-3</strain>
    </source>
</reference>
<keyword evidence="5" id="KW-0969">Cilium</keyword>
<evidence type="ECO:0000256" key="1">
    <source>
        <dbReference type="ARBA" id="ARBA00022490"/>
    </source>
</evidence>
<keyword evidence="5" id="KW-0966">Cell projection</keyword>
<dbReference type="NCBIfam" id="NF009793">
    <property type="entry name" value="PRK13285.1-1"/>
    <property type="match status" value="1"/>
</dbReference>
<keyword evidence="6" id="KW-1185">Reference proteome</keyword>
<dbReference type="EMBL" id="CP095073">
    <property type="protein sequence ID" value="UOQ45729.1"/>
    <property type="molecule type" value="Genomic_DNA"/>
</dbReference>
<keyword evidence="4" id="KW-0143">Chaperone</keyword>
<dbReference type="RefSeq" id="WP_244712560.1">
    <property type="nucleotide sequence ID" value="NZ_CP095073.1"/>
</dbReference>
<protein>
    <recommendedName>
        <fullName evidence="4">Flagellar assembly factor FliW</fullName>
    </recommendedName>
</protein>
<dbReference type="Pfam" id="PF02623">
    <property type="entry name" value="FliW"/>
    <property type="match status" value="1"/>
</dbReference>
<evidence type="ECO:0000313" key="5">
    <source>
        <dbReference type="EMBL" id="UOQ45729.1"/>
    </source>
</evidence>
<dbReference type="InterPro" id="IPR003775">
    <property type="entry name" value="Flagellar_assembly_factor_FliW"/>
</dbReference>
<keyword evidence="2 4" id="KW-1005">Bacterial flagellum biogenesis</keyword>
<dbReference type="HAMAP" id="MF_01185">
    <property type="entry name" value="FliW"/>
    <property type="match status" value="1"/>
</dbReference>
<dbReference type="Proteomes" id="UP000831787">
    <property type="component" value="Chromosome"/>
</dbReference>
<comment type="subunit">
    <text evidence="4">Interacts with translational regulator CsrA and flagellin(s).</text>
</comment>
<evidence type="ECO:0000256" key="4">
    <source>
        <dbReference type="HAMAP-Rule" id="MF_01185"/>
    </source>
</evidence>
<keyword evidence="3 4" id="KW-0810">Translation regulation</keyword>